<dbReference type="InterPro" id="IPR032384">
    <property type="entry name" value="Kif23_Arf-bd"/>
</dbReference>
<keyword evidence="4" id="KW-0206">Cytoskeleton</keyword>
<accession>A0AAE9D4N1</accession>
<evidence type="ECO:0000256" key="1">
    <source>
        <dbReference type="ARBA" id="ARBA00004245"/>
    </source>
</evidence>
<reference evidence="10 11" key="1">
    <citation type="submission" date="2022-05" db="EMBL/GenBank/DDBJ databases">
        <title>Chromosome-level reference genomes for two strains of Caenorhabditis briggsae: an improved platform for comparative genomics.</title>
        <authorList>
            <person name="Stevens L."/>
            <person name="Andersen E.C."/>
        </authorList>
    </citation>
    <scope>NUCLEOTIDE SEQUENCE [LARGE SCALE GENOMIC DNA]</scope>
    <source>
        <strain evidence="10">QX1410_ONT</strain>
        <tissue evidence="10">Whole-organism</tissue>
    </source>
</reference>
<evidence type="ECO:0000313" key="10">
    <source>
        <dbReference type="EMBL" id="ULT94572.1"/>
    </source>
</evidence>
<dbReference type="Gene3D" id="3.40.850.10">
    <property type="entry name" value="Kinesin motor domain"/>
    <property type="match status" value="1"/>
</dbReference>
<dbReference type="PROSITE" id="PS00411">
    <property type="entry name" value="KINESIN_MOTOR_1"/>
    <property type="match status" value="1"/>
</dbReference>
<dbReference type="InterPro" id="IPR001752">
    <property type="entry name" value="Kinesin_motor_dom"/>
</dbReference>
<feature type="binding site" evidence="5">
    <location>
        <begin position="112"/>
        <end position="119"/>
    </location>
    <ligand>
        <name>ATP</name>
        <dbReference type="ChEBI" id="CHEBI:30616"/>
    </ligand>
</feature>
<dbReference type="InterPro" id="IPR036961">
    <property type="entry name" value="Kinesin_motor_dom_sf"/>
</dbReference>
<evidence type="ECO:0000259" key="9">
    <source>
        <dbReference type="PROSITE" id="PS50067"/>
    </source>
</evidence>
<evidence type="ECO:0000256" key="4">
    <source>
        <dbReference type="ARBA" id="ARBA00023212"/>
    </source>
</evidence>
<protein>
    <recommendedName>
        <fullName evidence="6">Kinesin-like protein</fullName>
    </recommendedName>
</protein>
<sequence length="813" mass="92022">MATRKRGITPARDQVRRKKLSLDETDNIEVFCRLCPYSGSTPSLIAIDDASVQTVLPPAQYRRENAPQVEKVFGFGHVFSEADGQEVVFEKTSRDLILNLLRGQNSLLFTYGVTGSGKTYTMTGKPTESDTGLLPRTLDVIFNSINNRVDKCVFYPAALNTFEIRSTLDAHMKRHQMAVDRLSTSREITDRYYEAIKLSGYNDDMVCSVFVSYVEIYNNYCYDLLEDAKNAVLTKRELRQDRQQQVYVDGAKDVEVSSSEEALEVFCLGEERRRVSSTILNKDSSRSHSVFTIKLVMAPRARDAKNVYPEMDSTQIVVSQLCLVDLAGSERAKRTQNVGERLAEANSINQSLMTLRQCIDVLRRNQKSNSNIEQVPYRQSKLTHLFRTYLEGNGKIRMVICVNPKPEDYDENLSALAFAEESQTIEVKKQVERMPTDRIPHSFFTQWNSELDGAVQIDVDRAETPCPPTFCLRDYNDNDTVESLRIYARKLSVLQDSSDDGASSSLLSLVRQYMLEADYQRIEIARLKDTLSDKDEEIEKLRGFCRRYKRDCASMKERIAKYEQGEQENQMAMEKLVEQKMEDRKIIQSQKKAMRNVRELIDNPSPSVASLRSRFDQENMGLQPSAPMQTPPPPYQTPGRAPVYRKRLEAAVSTTAVNGSGSSSNGANGQQGYVNPKYQRRSKSASRLLDHQPVHRVPTGTVLQSRTPGNAIKTTKPELHQLNKSGEYRLTHQEVDQEGNISTNIVKATTSMLPRLRNEDSQSSSYSPCSDVKSITIYSNYEEGDVIPTVSGGTAVFFHDIEKLTHESPGVRK</sequence>
<feature type="coiled-coil region" evidence="7">
    <location>
        <begin position="545"/>
        <end position="582"/>
    </location>
</feature>
<evidence type="ECO:0000256" key="5">
    <source>
        <dbReference type="PROSITE-ProRule" id="PRU00283"/>
    </source>
</evidence>
<dbReference type="AlphaFoldDB" id="A0AAE9D4N1"/>
<organism evidence="10 11">
    <name type="scientific">Caenorhabditis briggsae</name>
    <dbReference type="NCBI Taxonomy" id="6238"/>
    <lineage>
        <taxon>Eukaryota</taxon>
        <taxon>Metazoa</taxon>
        <taxon>Ecdysozoa</taxon>
        <taxon>Nematoda</taxon>
        <taxon>Chromadorea</taxon>
        <taxon>Rhabditida</taxon>
        <taxon>Rhabditina</taxon>
        <taxon>Rhabditomorpha</taxon>
        <taxon>Rhabditoidea</taxon>
        <taxon>Rhabditidae</taxon>
        <taxon>Peloderinae</taxon>
        <taxon>Caenorhabditis</taxon>
    </lineage>
</organism>
<dbReference type="Proteomes" id="UP000827892">
    <property type="component" value="Chromosome IV"/>
</dbReference>
<feature type="region of interest" description="Disordered" evidence="8">
    <location>
        <begin position="654"/>
        <end position="674"/>
    </location>
</feature>
<dbReference type="GO" id="GO:0005874">
    <property type="term" value="C:microtubule"/>
    <property type="evidence" value="ECO:0007669"/>
    <property type="project" value="UniProtKB-KW"/>
</dbReference>
<dbReference type="Pfam" id="PF00225">
    <property type="entry name" value="Kinesin"/>
    <property type="match status" value="1"/>
</dbReference>
<dbReference type="SUPFAM" id="SSF52540">
    <property type="entry name" value="P-loop containing nucleoside triphosphate hydrolases"/>
    <property type="match status" value="1"/>
</dbReference>
<evidence type="ECO:0000256" key="6">
    <source>
        <dbReference type="RuleBase" id="RU000394"/>
    </source>
</evidence>
<evidence type="ECO:0000256" key="2">
    <source>
        <dbReference type="ARBA" id="ARBA00022741"/>
    </source>
</evidence>
<name>A0AAE9D4N1_CAEBR</name>
<evidence type="ECO:0000256" key="8">
    <source>
        <dbReference type="SAM" id="MobiDB-lite"/>
    </source>
</evidence>
<feature type="domain" description="Kinesin motor" evidence="9">
    <location>
        <begin position="27"/>
        <end position="425"/>
    </location>
</feature>
<proteinExistence type="inferred from homology"/>
<evidence type="ECO:0000256" key="7">
    <source>
        <dbReference type="SAM" id="Coils"/>
    </source>
</evidence>
<keyword evidence="5 6" id="KW-0505">Motor protein</keyword>
<dbReference type="GO" id="GO:0008017">
    <property type="term" value="F:microtubule binding"/>
    <property type="evidence" value="ECO:0007669"/>
    <property type="project" value="InterPro"/>
</dbReference>
<feature type="compositionally biased region" description="Low complexity" evidence="8">
    <location>
        <begin position="654"/>
        <end position="672"/>
    </location>
</feature>
<keyword evidence="2 5" id="KW-0547">Nucleotide-binding</keyword>
<keyword evidence="6" id="KW-0493">Microtubule</keyword>
<comment type="similarity">
    <text evidence="5 6">Belongs to the TRAFAC class myosin-kinesin ATPase superfamily. Kinesin family.</text>
</comment>
<dbReference type="SMART" id="SM00129">
    <property type="entry name" value="KISc"/>
    <property type="match status" value="1"/>
</dbReference>
<keyword evidence="7" id="KW-0175">Coiled coil</keyword>
<comment type="subcellular location">
    <subcellularLocation>
        <location evidence="1">Cytoplasm</location>
        <location evidence="1">Cytoskeleton</location>
    </subcellularLocation>
</comment>
<keyword evidence="3 5" id="KW-0067">ATP-binding</keyword>
<dbReference type="GO" id="GO:0003777">
    <property type="term" value="F:microtubule motor activity"/>
    <property type="evidence" value="ECO:0007669"/>
    <property type="project" value="InterPro"/>
</dbReference>
<keyword evidence="4" id="KW-0963">Cytoplasm</keyword>
<evidence type="ECO:0000256" key="3">
    <source>
        <dbReference type="ARBA" id="ARBA00022840"/>
    </source>
</evidence>
<dbReference type="Gene3D" id="2.60.40.4330">
    <property type="entry name" value="Kinesin-like protein Kif23, Arf6-interacting domain"/>
    <property type="match status" value="2"/>
</dbReference>
<dbReference type="PANTHER" id="PTHR24115">
    <property type="entry name" value="KINESIN-RELATED"/>
    <property type="match status" value="1"/>
</dbReference>
<dbReference type="Pfam" id="PF16540">
    <property type="entry name" value="MKLP1_Arf_bdg"/>
    <property type="match status" value="1"/>
</dbReference>
<dbReference type="EMBL" id="CP090894">
    <property type="protein sequence ID" value="ULT94572.1"/>
    <property type="molecule type" value="Genomic_DNA"/>
</dbReference>
<dbReference type="PROSITE" id="PS50067">
    <property type="entry name" value="KINESIN_MOTOR_2"/>
    <property type="match status" value="1"/>
</dbReference>
<dbReference type="InterPro" id="IPR027640">
    <property type="entry name" value="Kinesin-like_fam"/>
</dbReference>
<dbReference type="InterPro" id="IPR019821">
    <property type="entry name" value="Kinesin_motor_CS"/>
</dbReference>
<evidence type="ECO:0000313" key="11">
    <source>
        <dbReference type="Proteomes" id="UP000827892"/>
    </source>
</evidence>
<dbReference type="InterPro" id="IPR038105">
    <property type="entry name" value="Kif23_Arf-bd_sf"/>
</dbReference>
<dbReference type="PANTHER" id="PTHR24115:SF600">
    <property type="entry name" value="KINESIN-LIKE PROTEIN KIF23"/>
    <property type="match status" value="1"/>
</dbReference>
<dbReference type="GO" id="GO:0005524">
    <property type="term" value="F:ATP binding"/>
    <property type="evidence" value="ECO:0007669"/>
    <property type="project" value="UniProtKB-UniRule"/>
</dbReference>
<dbReference type="GO" id="GO:0007018">
    <property type="term" value="P:microtubule-based movement"/>
    <property type="evidence" value="ECO:0007669"/>
    <property type="project" value="InterPro"/>
</dbReference>
<gene>
    <name evidence="10" type="ORF">L3Y34_003789</name>
</gene>
<dbReference type="PRINTS" id="PR00380">
    <property type="entry name" value="KINESINHEAVY"/>
</dbReference>
<dbReference type="InterPro" id="IPR027417">
    <property type="entry name" value="P-loop_NTPase"/>
</dbReference>